<feature type="domain" description="Transcriptional coactivator p15 (PC4) C-terminal" evidence="8">
    <location>
        <begin position="76"/>
        <end position="126"/>
    </location>
</feature>
<reference evidence="9 10" key="1">
    <citation type="submission" date="2019-04" db="EMBL/GenBank/DDBJ databases">
        <title>Annotation for the trematode Fasciola gigantica.</title>
        <authorList>
            <person name="Choi Y.-J."/>
        </authorList>
    </citation>
    <scope>NUCLEOTIDE SEQUENCE [LARGE SCALE GENOMIC DNA]</scope>
    <source>
        <strain evidence="9">Uganda_cow_1</strain>
    </source>
</reference>
<evidence type="ECO:0000313" key="9">
    <source>
        <dbReference type="EMBL" id="TPP39627.1"/>
    </source>
</evidence>
<keyword evidence="5" id="KW-0804">Transcription</keyword>
<dbReference type="GO" id="GO:0003713">
    <property type="term" value="F:transcription coactivator activity"/>
    <property type="evidence" value="ECO:0007669"/>
    <property type="project" value="InterPro"/>
</dbReference>
<dbReference type="OrthoDB" id="2505440at2759"/>
<accession>A0A504X328</accession>
<dbReference type="Pfam" id="PF02229">
    <property type="entry name" value="PC4"/>
    <property type="match status" value="1"/>
</dbReference>
<evidence type="ECO:0000256" key="3">
    <source>
        <dbReference type="ARBA" id="ARBA00023015"/>
    </source>
</evidence>
<dbReference type="PANTHER" id="PTHR13215">
    <property type="entry name" value="RNA POLYMERASE II TRANSCRIPTIONAL COACTIVATOR"/>
    <property type="match status" value="1"/>
</dbReference>
<gene>
    <name evidence="9" type="ORF">FGIG_02790</name>
</gene>
<evidence type="ECO:0000259" key="8">
    <source>
        <dbReference type="Pfam" id="PF02229"/>
    </source>
</evidence>
<evidence type="ECO:0000256" key="7">
    <source>
        <dbReference type="SAM" id="MobiDB-lite"/>
    </source>
</evidence>
<dbReference type="Gene3D" id="2.30.31.10">
    <property type="entry name" value="Transcriptional Coactivator Pc4, Chain A"/>
    <property type="match status" value="1"/>
</dbReference>
<evidence type="ECO:0000256" key="4">
    <source>
        <dbReference type="ARBA" id="ARBA00023125"/>
    </source>
</evidence>
<evidence type="ECO:0000256" key="1">
    <source>
        <dbReference type="ARBA" id="ARBA00004123"/>
    </source>
</evidence>
<dbReference type="AlphaFoldDB" id="A0A504X328"/>
<dbReference type="GO" id="GO:0003677">
    <property type="term" value="F:DNA binding"/>
    <property type="evidence" value="ECO:0007669"/>
    <property type="project" value="UniProtKB-KW"/>
</dbReference>
<dbReference type="SUPFAM" id="SSF54447">
    <property type="entry name" value="ssDNA-binding transcriptional regulator domain"/>
    <property type="match status" value="1"/>
</dbReference>
<protein>
    <submittedName>
        <fullName evidence="9">RNA polymerase II transcriptional coactivator activated rna polymerase II transcriptional</fullName>
    </submittedName>
</protein>
<keyword evidence="10" id="KW-1185">Reference proteome</keyword>
<dbReference type="EMBL" id="SUNJ01016003">
    <property type="protein sequence ID" value="TPP39627.1"/>
    <property type="molecule type" value="Genomic_DNA"/>
</dbReference>
<dbReference type="GO" id="GO:0005634">
    <property type="term" value="C:nucleus"/>
    <property type="evidence" value="ECO:0007669"/>
    <property type="project" value="UniProtKB-SubCell"/>
</dbReference>
<keyword evidence="3" id="KW-0805">Transcription regulation</keyword>
<dbReference type="GO" id="GO:0060261">
    <property type="term" value="P:positive regulation of transcription initiation by RNA polymerase II"/>
    <property type="evidence" value="ECO:0007669"/>
    <property type="project" value="InterPro"/>
</dbReference>
<evidence type="ECO:0000256" key="6">
    <source>
        <dbReference type="ARBA" id="ARBA00023242"/>
    </source>
</evidence>
<name>A0A504X328_FASGI</name>
<keyword evidence="6" id="KW-0539">Nucleus</keyword>
<evidence type="ECO:0000256" key="2">
    <source>
        <dbReference type="ARBA" id="ARBA00009001"/>
    </source>
</evidence>
<feature type="region of interest" description="Disordered" evidence="7">
    <location>
        <begin position="24"/>
        <end position="70"/>
    </location>
</feature>
<evidence type="ECO:0000256" key="5">
    <source>
        <dbReference type="ARBA" id="ARBA00023163"/>
    </source>
</evidence>
<dbReference type="InterPro" id="IPR003173">
    <property type="entry name" value="PC4_C"/>
</dbReference>
<dbReference type="STRING" id="46835.A0A504X328"/>
<evidence type="ECO:0000313" key="10">
    <source>
        <dbReference type="Proteomes" id="UP000316759"/>
    </source>
</evidence>
<proteinExistence type="inferred from homology"/>
<dbReference type="InterPro" id="IPR045125">
    <property type="entry name" value="Sub1/Tcp4-like"/>
</dbReference>
<comment type="similarity">
    <text evidence="2">Belongs to the transcriptional coactivator PC4 family.</text>
</comment>
<comment type="caution">
    <text evidence="9">The sequence shown here is derived from an EMBL/GenBank/DDBJ whole genome shotgun (WGS) entry which is preliminary data.</text>
</comment>
<organism evidence="9 10">
    <name type="scientific">Fasciola gigantica</name>
    <name type="common">Giant liver fluke</name>
    <dbReference type="NCBI Taxonomy" id="46835"/>
    <lineage>
        <taxon>Eukaryota</taxon>
        <taxon>Metazoa</taxon>
        <taxon>Spiralia</taxon>
        <taxon>Lophotrochozoa</taxon>
        <taxon>Platyhelminthes</taxon>
        <taxon>Trematoda</taxon>
        <taxon>Digenea</taxon>
        <taxon>Plagiorchiida</taxon>
        <taxon>Echinostomata</taxon>
        <taxon>Echinostomatoidea</taxon>
        <taxon>Fasciolidae</taxon>
        <taxon>Fasciola</taxon>
    </lineage>
</organism>
<dbReference type="InterPro" id="IPR009044">
    <property type="entry name" value="ssDNA-bd_transcriptional_reg"/>
</dbReference>
<dbReference type="Proteomes" id="UP000316759">
    <property type="component" value="Unassembled WGS sequence"/>
</dbReference>
<comment type="subcellular location">
    <subcellularLocation>
        <location evidence="1">Nucleus</location>
    </subcellularLocation>
</comment>
<sequence length="141" mass="16013">MAFYIVVYKRTGFKVHIMSAQKHKTSHASESDDDSLSDLDSPPPPKKKAPETKKGSSSTESKVQYTTNSDGDKMMDLTGKKYVCVRQFKGRVFVDIREYYEDKSSGVLKPGKKGISLNVEQWDFLKGMMNDIDKDIVNIHR</sequence>
<keyword evidence="4" id="KW-0238">DNA-binding</keyword>